<evidence type="ECO:0000313" key="2">
    <source>
        <dbReference type="EnsemblPlants" id="TuG1812S0001450700.01.T01"/>
    </source>
</evidence>
<accession>A0A8R7RE43</accession>
<feature type="compositionally biased region" description="Acidic residues" evidence="1">
    <location>
        <begin position="169"/>
        <end position="200"/>
    </location>
</feature>
<dbReference type="AlphaFoldDB" id="A0A8R7RE43"/>
<proteinExistence type="predicted"/>
<feature type="region of interest" description="Disordered" evidence="1">
    <location>
        <begin position="162"/>
        <end position="200"/>
    </location>
</feature>
<dbReference type="Proteomes" id="UP000015106">
    <property type="component" value="Unassembled WGS sequence"/>
</dbReference>
<dbReference type="EnsemblPlants" id="TuG1812S0001450700.01.T01">
    <property type="protein sequence ID" value="TuG1812S0001450700.01.T01"/>
    <property type="gene ID" value="TuG1812S0001450700.01"/>
</dbReference>
<evidence type="ECO:0000256" key="1">
    <source>
        <dbReference type="SAM" id="MobiDB-lite"/>
    </source>
</evidence>
<keyword evidence="3" id="KW-1185">Reference proteome</keyword>
<name>A0A8R7RE43_TRIUA</name>
<protein>
    <submittedName>
        <fullName evidence="2">Uncharacterized protein</fullName>
    </submittedName>
</protein>
<dbReference type="Gramene" id="TuG1812S0001450700.01.T01">
    <property type="protein sequence ID" value="TuG1812S0001450700.01.T01"/>
    <property type="gene ID" value="TuG1812S0001450700.01"/>
</dbReference>
<reference evidence="2" key="2">
    <citation type="submission" date="2022-06" db="UniProtKB">
        <authorList>
            <consortium name="EnsemblPlants"/>
        </authorList>
    </citation>
    <scope>IDENTIFICATION</scope>
</reference>
<organism evidence="2 3">
    <name type="scientific">Triticum urartu</name>
    <name type="common">Red wild einkorn</name>
    <name type="synonym">Crithodium urartu</name>
    <dbReference type="NCBI Taxonomy" id="4572"/>
    <lineage>
        <taxon>Eukaryota</taxon>
        <taxon>Viridiplantae</taxon>
        <taxon>Streptophyta</taxon>
        <taxon>Embryophyta</taxon>
        <taxon>Tracheophyta</taxon>
        <taxon>Spermatophyta</taxon>
        <taxon>Magnoliopsida</taxon>
        <taxon>Liliopsida</taxon>
        <taxon>Poales</taxon>
        <taxon>Poaceae</taxon>
        <taxon>BOP clade</taxon>
        <taxon>Pooideae</taxon>
        <taxon>Triticodae</taxon>
        <taxon>Triticeae</taxon>
        <taxon>Triticinae</taxon>
        <taxon>Triticum</taxon>
    </lineage>
</organism>
<reference evidence="3" key="1">
    <citation type="journal article" date="2013" name="Nature">
        <title>Draft genome of the wheat A-genome progenitor Triticum urartu.</title>
        <authorList>
            <person name="Ling H.Q."/>
            <person name="Zhao S."/>
            <person name="Liu D."/>
            <person name="Wang J."/>
            <person name="Sun H."/>
            <person name="Zhang C."/>
            <person name="Fan H."/>
            <person name="Li D."/>
            <person name="Dong L."/>
            <person name="Tao Y."/>
            <person name="Gao C."/>
            <person name="Wu H."/>
            <person name="Li Y."/>
            <person name="Cui Y."/>
            <person name="Guo X."/>
            <person name="Zheng S."/>
            <person name="Wang B."/>
            <person name="Yu K."/>
            <person name="Liang Q."/>
            <person name="Yang W."/>
            <person name="Lou X."/>
            <person name="Chen J."/>
            <person name="Feng M."/>
            <person name="Jian J."/>
            <person name="Zhang X."/>
            <person name="Luo G."/>
            <person name="Jiang Y."/>
            <person name="Liu J."/>
            <person name="Wang Z."/>
            <person name="Sha Y."/>
            <person name="Zhang B."/>
            <person name="Wu H."/>
            <person name="Tang D."/>
            <person name="Shen Q."/>
            <person name="Xue P."/>
            <person name="Zou S."/>
            <person name="Wang X."/>
            <person name="Liu X."/>
            <person name="Wang F."/>
            <person name="Yang Y."/>
            <person name="An X."/>
            <person name="Dong Z."/>
            <person name="Zhang K."/>
            <person name="Zhang X."/>
            <person name="Luo M.C."/>
            <person name="Dvorak J."/>
            <person name="Tong Y."/>
            <person name="Wang J."/>
            <person name="Yang H."/>
            <person name="Li Z."/>
            <person name="Wang D."/>
            <person name="Zhang A."/>
            <person name="Wang J."/>
        </authorList>
    </citation>
    <scope>NUCLEOTIDE SEQUENCE</scope>
    <source>
        <strain evidence="3">cv. G1812</strain>
    </source>
</reference>
<sequence>MSVGRGDGTHGTYYGCRNSHGDHAHPSYEKKGLGGDFNVWAKDLVGPYVYGLNIADDDDADLTSTSTSEPNQPNDAIRTARIKAFTGTLDELEQSVGILGQKLFDEMGIKTVDLEFQSGEEAKFVIEVCAHGNGRIPKAEWAPCNLSILRKYAGSTKVEYQETERDEIITGDEEEEFMDEDDDEEEDEIDDEDEDDDYLM</sequence>
<evidence type="ECO:0000313" key="3">
    <source>
        <dbReference type="Proteomes" id="UP000015106"/>
    </source>
</evidence>